<accession>A0ABR9T1F9</accession>
<dbReference type="Gene3D" id="3.90.930.1">
    <property type="match status" value="1"/>
</dbReference>
<dbReference type="Gene3D" id="3.30.1150.10">
    <property type="match status" value="1"/>
</dbReference>
<reference evidence="3 4" key="1">
    <citation type="submission" date="2018-02" db="EMBL/GenBank/DDBJ databases">
        <title>Sphingobacterium KA21.</title>
        <authorList>
            <person name="Vasarhelyi B.M."/>
            <person name="Deshmukh S."/>
            <person name="Balint B."/>
            <person name="Kukolya J."/>
        </authorList>
    </citation>
    <scope>NUCLEOTIDE SEQUENCE [LARGE SCALE GENOMIC DNA]</scope>
    <source>
        <strain evidence="3 4">Ka21</strain>
    </source>
</reference>
<dbReference type="EMBL" id="PSKQ01000007">
    <property type="protein sequence ID" value="MBE8719183.1"/>
    <property type="molecule type" value="Genomic_DNA"/>
</dbReference>
<protein>
    <recommendedName>
        <fullName evidence="2">TonB C-terminal domain-containing protein</fullName>
    </recommendedName>
</protein>
<feature type="domain" description="TonB C-terminal" evidence="2">
    <location>
        <begin position="240"/>
        <end position="336"/>
    </location>
</feature>
<dbReference type="RefSeq" id="WP_196939153.1">
    <property type="nucleotide sequence ID" value="NZ_MU158689.1"/>
</dbReference>
<comment type="caution">
    <text evidence="3">The sequence shown here is derived from an EMBL/GenBank/DDBJ whole genome shotgun (WGS) entry which is preliminary data.</text>
</comment>
<gene>
    <name evidence="3" type="ORF">C4F40_00370</name>
</gene>
<evidence type="ECO:0000313" key="4">
    <source>
        <dbReference type="Proteomes" id="UP000618319"/>
    </source>
</evidence>
<organism evidence="3 4">
    <name type="scientific">Sphingobacterium pedocola</name>
    <dbReference type="NCBI Taxonomy" id="2082722"/>
    <lineage>
        <taxon>Bacteria</taxon>
        <taxon>Pseudomonadati</taxon>
        <taxon>Bacteroidota</taxon>
        <taxon>Sphingobacteriia</taxon>
        <taxon>Sphingobacteriales</taxon>
        <taxon>Sphingobacteriaceae</taxon>
        <taxon>Sphingobacterium</taxon>
    </lineage>
</organism>
<sequence>MKYSLSHLVRHTAYLLFLCFSMPLSAQETIVTYIKKNGGYTADKDSATYTSILRLLPNASGLYELNDYYTTGSLKRHGWVKTSDPRRLRFEGLVETYYDNGTLEAATNYADNKLIDTTKRYYRNGVLKETMIYLKSMDSSGEFPLSDKDSRLVYYADSAGNVQVRDGNGTIERVSHGTDIERGNYTAGRREGRWEGTSQKGKYRFEEWYEKGILSKGMSTDSLGNEYPYQQRDVQPEYPGGIQGLRTFVAQNYRYPPRAIHAKVVGQVVISFVVERTGRPSDFQVVDDLGYGTGAAGIDAIRKAQEWTPGYQRGVPVRVKYSLPIRLNLASHSQTRKSTSP</sequence>
<dbReference type="PANTHER" id="PTHR33446:SF2">
    <property type="entry name" value="PROTEIN TONB"/>
    <property type="match status" value="1"/>
</dbReference>
<feature type="signal peptide" evidence="1">
    <location>
        <begin position="1"/>
        <end position="26"/>
    </location>
</feature>
<keyword evidence="1" id="KW-0732">Signal</keyword>
<keyword evidence="4" id="KW-1185">Reference proteome</keyword>
<dbReference type="SUPFAM" id="SSF74653">
    <property type="entry name" value="TolA/TonB C-terminal domain"/>
    <property type="match status" value="1"/>
</dbReference>
<dbReference type="SUPFAM" id="SSF82185">
    <property type="entry name" value="Histone H3 K4-specific methyltransferase SET7/9 N-terminal domain"/>
    <property type="match status" value="1"/>
</dbReference>
<feature type="chain" id="PRO_5045479811" description="TonB C-terminal domain-containing protein" evidence="1">
    <location>
        <begin position="27"/>
        <end position="341"/>
    </location>
</feature>
<evidence type="ECO:0000259" key="2">
    <source>
        <dbReference type="PROSITE" id="PS52015"/>
    </source>
</evidence>
<evidence type="ECO:0000313" key="3">
    <source>
        <dbReference type="EMBL" id="MBE8719183.1"/>
    </source>
</evidence>
<name>A0ABR9T1F9_9SPHI</name>
<evidence type="ECO:0000256" key="1">
    <source>
        <dbReference type="SAM" id="SignalP"/>
    </source>
</evidence>
<dbReference type="Proteomes" id="UP000618319">
    <property type="component" value="Unassembled WGS sequence"/>
</dbReference>
<dbReference type="PANTHER" id="PTHR33446">
    <property type="entry name" value="PROTEIN TONB-RELATED"/>
    <property type="match status" value="1"/>
</dbReference>
<dbReference type="Pfam" id="PF03544">
    <property type="entry name" value="TonB_C"/>
    <property type="match status" value="1"/>
</dbReference>
<proteinExistence type="predicted"/>
<dbReference type="PROSITE" id="PS52015">
    <property type="entry name" value="TONB_CTD"/>
    <property type="match status" value="1"/>
</dbReference>
<dbReference type="InterPro" id="IPR037682">
    <property type="entry name" value="TonB_C"/>
</dbReference>
<dbReference type="InterPro" id="IPR051045">
    <property type="entry name" value="TonB-dependent_transducer"/>
</dbReference>